<accession>A0A0X1T4K2</accession>
<dbReference type="AlphaFoldDB" id="A0A0X1T4K2"/>
<dbReference type="InterPro" id="IPR014710">
    <property type="entry name" value="RmlC-like_jellyroll"/>
</dbReference>
<dbReference type="OrthoDB" id="9802489at2"/>
<name>A0A0X1T4K2_PSEAA</name>
<organism evidence="2 3">
    <name type="scientific">Pseudomonas agarici</name>
    <dbReference type="NCBI Taxonomy" id="46677"/>
    <lineage>
        <taxon>Bacteria</taxon>
        <taxon>Pseudomonadati</taxon>
        <taxon>Pseudomonadota</taxon>
        <taxon>Gammaproteobacteria</taxon>
        <taxon>Pseudomonadales</taxon>
        <taxon>Pseudomonadaceae</taxon>
        <taxon>Pseudomonas</taxon>
    </lineage>
</organism>
<dbReference type="PANTHER" id="PTHR43698">
    <property type="entry name" value="RIBD C-TERMINAL DOMAIN CONTAINING PROTEIN"/>
    <property type="match status" value="1"/>
</dbReference>
<proteinExistence type="predicted"/>
<evidence type="ECO:0000313" key="2">
    <source>
        <dbReference type="EMBL" id="AMB87015.1"/>
    </source>
</evidence>
<keyword evidence="3" id="KW-1185">Reference proteome</keyword>
<dbReference type="Gene3D" id="2.60.120.10">
    <property type="entry name" value="Jelly Rolls"/>
    <property type="match status" value="1"/>
</dbReference>
<dbReference type="InterPro" id="IPR047263">
    <property type="entry name" value="HNL-like_cupin"/>
</dbReference>
<feature type="domain" description="Cupin type-2" evidence="1">
    <location>
        <begin position="41"/>
        <end position="100"/>
    </location>
</feature>
<dbReference type="STRING" id="46677.AWM79_17595"/>
<dbReference type="PANTHER" id="PTHR43698:SF1">
    <property type="entry name" value="BLL4564 PROTEIN"/>
    <property type="match status" value="1"/>
</dbReference>
<gene>
    <name evidence="2" type="ORF">AWM79_17595</name>
</gene>
<dbReference type="KEGG" id="pagb:AWM79_17595"/>
<dbReference type="InterPro" id="IPR013096">
    <property type="entry name" value="Cupin_2"/>
</dbReference>
<dbReference type="Pfam" id="PF07883">
    <property type="entry name" value="Cupin_2"/>
    <property type="match status" value="1"/>
</dbReference>
<dbReference type="EMBL" id="CP014135">
    <property type="protein sequence ID" value="AMB87015.1"/>
    <property type="molecule type" value="Genomic_DNA"/>
</dbReference>
<dbReference type="InterPro" id="IPR011051">
    <property type="entry name" value="RmlC_Cupin_sf"/>
</dbReference>
<sequence>MKVIHGNAHGAVSEQRSSTFTGVVWADPVMPTTDGVTINNVSFTPGARTFWHSHEQGQVLYVSAGSGWICVEGREPEVIRQGDTVWIGPHERHWHGADTSHFMVHLATSIGKTVWQEAVSDEDYLQAAR</sequence>
<dbReference type="Proteomes" id="UP000063229">
    <property type="component" value="Chromosome"/>
</dbReference>
<reference evidence="2 3" key="1">
    <citation type="submission" date="2016-01" db="EMBL/GenBank/DDBJ databases">
        <authorList>
            <person name="McClelland M."/>
            <person name="Jain A."/>
            <person name="Saraogi P."/>
            <person name="Mendelson R."/>
            <person name="Westerman R."/>
            <person name="SanMiguel P."/>
            <person name="Csonka L."/>
        </authorList>
    </citation>
    <scope>NUCLEOTIDE SEQUENCE [LARGE SCALE GENOMIC DNA]</scope>
    <source>
        <strain evidence="2 3">NCPPB 2472</strain>
    </source>
</reference>
<evidence type="ECO:0000259" key="1">
    <source>
        <dbReference type="Pfam" id="PF07883"/>
    </source>
</evidence>
<evidence type="ECO:0000313" key="3">
    <source>
        <dbReference type="Proteomes" id="UP000063229"/>
    </source>
</evidence>
<dbReference type="CDD" id="cd02233">
    <property type="entry name" value="cupin_HNL-like"/>
    <property type="match status" value="1"/>
</dbReference>
<dbReference type="RefSeq" id="WP_017132927.1">
    <property type="nucleotide sequence ID" value="NZ_CP014135.1"/>
</dbReference>
<dbReference type="SUPFAM" id="SSF51182">
    <property type="entry name" value="RmlC-like cupins"/>
    <property type="match status" value="1"/>
</dbReference>
<protein>
    <submittedName>
        <fullName evidence="2">Cupin</fullName>
    </submittedName>
</protein>